<sequence>MRILFEKLEGLFVVERKEATYKKAVIGLIFVIIAGFSPYLYIRYEEYQYGKYKAEFDFVVEVVESYRAENNEYPLGHRIHWDNEKDLKQFFVENKWRLNRELYYIDTNAMEDLKNIKYTYIVDPETEQIYTSEFVIAHFKRWHFAFY</sequence>
<evidence type="ECO:0000313" key="3">
    <source>
        <dbReference type="Proteomes" id="UP000000269"/>
    </source>
</evidence>
<keyword evidence="1" id="KW-0812">Transmembrane</keyword>
<keyword evidence="3" id="KW-1185">Reference proteome</keyword>
<dbReference type="HOGENOM" id="CLU_1764133_0_0_9"/>
<gene>
    <name evidence="2" type="ordered locus">Clos_2333</name>
</gene>
<accession>A8MJ84</accession>
<name>A8MJ84_ALKOO</name>
<keyword evidence="1" id="KW-1133">Transmembrane helix</keyword>
<keyword evidence="1" id="KW-0472">Membrane</keyword>
<dbReference type="Proteomes" id="UP000000269">
    <property type="component" value="Chromosome"/>
</dbReference>
<dbReference type="AlphaFoldDB" id="A8MJ84"/>
<dbReference type="EMBL" id="CP000853">
    <property type="protein sequence ID" value="ABW19866.1"/>
    <property type="molecule type" value="Genomic_DNA"/>
</dbReference>
<dbReference type="KEGG" id="aoe:Clos_2333"/>
<dbReference type="OrthoDB" id="1953595at2"/>
<feature type="transmembrane region" description="Helical" evidence="1">
    <location>
        <begin position="24"/>
        <end position="42"/>
    </location>
</feature>
<proteinExistence type="predicted"/>
<evidence type="ECO:0000313" key="2">
    <source>
        <dbReference type="EMBL" id="ABW19866.1"/>
    </source>
</evidence>
<evidence type="ECO:0000256" key="1">
    <source>
        <dbReference type="SAM" id="Phobius"/>
    </source>
</evidence>
<dbReference type="RefSeq" id="WP_012160173.1">
    <property type="nucleotide sequence ID" value="NC_009922.1"/>
</dbReference>
<organism evidence="2 3">
    <name type="scientific">Alkaliphilus oremlandii (strain OhILAs)</name>
    <name type="common">Clostridium oremlandii (strain OhILAs)</name>
    <dbReference type="NCBI Taxonomy" id="350688"/>
    <lineage>
        <taxon>Bacteria</taxon>
        <taxon>Bacillati</taxon>
        <taxon>Bacillota</taxon>
        <taxon>Clostridia</taxon>
        <taxon>Peptostreptococcales</taxon>
        <taxon>Natronincolaceae</taxon>
        <taxon>Alkaliphilus</taxon>
    </lineage>
</organism>
<protein>
    <submittedName>
        <fullName evidence="2">Uncharacterized protein</fullName>
    </submittedName>
</protein>
<reference evidence="3" key="1">
    <citation type="submission" date="2007-10" db="EMBL/GenBank/DDBJ databases">
        <title>Complete genome of Alkaliphilus oremlandii OhILAs.</title>
        <authorList>
            <person name="Copeland A."/>
            <person name="Lucas S."/>
            <person name="Lapidus A."/>
            <person name="Barry K."/>
            <person name="Detter J.C."/>
            <person name="Glavina del Rio T."/>
            <person name="Hammon N."/>
            <person name="Israni S."/>
            <person name="Dalin E."/>
            <person name="Tice H."/>
            <person name="Pitluck S."/>
            <person name="Chain P."/>
            <person name="Malfatti S."/>
            <person name="Shin M."/>
            <person name="Vergez L."/>
            <person name="Schmutz J."/>
            <person name="Larimer F."/>
            <person name="Land M."/>
            <person name="Hauser L."/>
            <person name="Kyrpides N."/>
            <person name="Mikhailova N."/>
            <person name="Stolz J.F."/>
            <person name="Dawson A."/>
            <person name="Fisher E."/>
            <person name="Crable B."/>
            <person name="Perera E."/>
            <person name="Lisak J."/>
            <person name="Ranganathan M."/>
            <person name="Basu P."/>
            <person name="Richardson P."/>
        </authorList>
    </citation>
    <scope>NUCLEOTIDE SEQUENCE [LARGE SCALE GENOMIC DNA]</scope>
    <source>
        <strain evidence="3">OhILAs</strain>
    </source>
</reference>